<proteinExistence type="predicted"/>
<gene>
    <name evidence="1" type="ORF">LCGC14_1490480</name>
</gene>
<sequence length="126" mass="14476">MKMEQELFLTVNIDESITDLESLTRDINKIKQVEEAEEKQSSGIGLALVIAIISRLVVELIKQSPKAIKKLKKLIQKILKKRKKYSKGSGKTSLVLHYEVHRLTFTLGMDDEMDQQLQKLMKYISS</sequence>
<dbReference type="EMBL" id="LAZR01010710">
    <property type="protein sequence ID" value="KKM65519.1"/>
    <property type="molecule type" value="Genomic_DNA"/>
</dbReference>
<protein>
    <submittedName>
        <fullName evidence="1">Uncharacterized protein</fullName>
    </submittedName>
</protein>
<evidence type="ECO:0000313" key="1">
    <source>
        <dbReference type="EMBL" id="KKM65519.1"/>
    </source>
</evidence>
<reference evidence="1" key="1">
    <citation type="journal article" date="2015" name="Nature">
        <title>Complex archaea that bridge the gap between prokaryotes and eukaryotes.</title>
        <authorList>
            <person name="Spang A."/>
            <person name="Saw J.H."/>
            <person name="Jorgensen S.L."/>
            <person name="Zaremba-Niedzwiedzka K."/>
            <person name="Martijn J."/>
            <person name="Lind A.E."/>
            <person name="van Eijk R."/>
            <person name="Schleper C."/>
            <person name="Guy L."/>
            <person name="Ettema T.J."/>
        </authorList>
    </citation>
    <scope>NUCLEOTIDE SEQUENCE</scope>
</reference>
<organism evidence="1">
    <name type="scientific">marine sediment metagenome</name>
    <dbReference type="NCBI Taxonomy" id="412755"/>
    <lineage>
        <taxon>unclassified sequences</taxon>
        <taxon>metagenomes</taxon>
        <taxon>ecological metagenomes</taxon>
    </lineage>
</organism>
<name>A0A0F9J6W0_9ZZZZ</name>
<accession>A0A0F9J6W0</accession>
<dbReference type="AlphaFoldDB" id="A0A0F9J6W0"/>
<comment type="caution">
    <text evidence="1">The sequence shown here is derived from an EMBL/GenBank/DDBJ whole genome shotgun (WGS) entry which is preliminary data.</text>
</comment>